<dbReference type="EMBL" id="CAJVQC010003187">
    <property type="protein sequence ID" value="CAG8522709.1"/>
    <property type="molecule type" value="Genomic_DNA"/>
</dbReference>
<evidence type="ECO:0000313" key="2">
    <source>
        <dbReference type="Proteomes" id="UP000789920"/>
    </source>
</evidence>
<dbReference type="Proteomes" id="UP000789920">
    <property type="component" value="Unassembled WGS sequence"/>
</dbReference>
<reference evidence="1" key="1">
    <citation type="submission" date="2021-06" db="EMBL/GenBank/DDBJ databases">
        <authorList>
            <person name="Kallberg Y."/>
            <person name="Tangrot J."/>
            <person name="Rosling A."/>
        </authorList>
    </citation>
    <scope>NUCLEOTIDE SEQUENCE</scope>
    <source>
        <strain evidence="1">MA461A</strain>
    </source>
</reference>
<protein>
    <submittedName>
        <fullName evidence="1">22253_t:CDS:1</fullName>
    </submittedName>
</protein>
<comment type="caution">
    <text evidence="1">The sequence shown here is derived from an EMBL/GenBank/DDBJ whole genome shotgun (WGS) entry which is preliminary data.</text>
</comment>
<gene>
    <name evidence="1" type="ORF">RPERSI_LOCUS2776</name>
</gene>
<accession>A0ACA9LFH4</accession>
<organism evidence="1 2">
    <name type="scientific">Racocetra persica</name>
    <dbReference type="NCBI Taxonomy" id="160502"/>
    <lineage>
        <taxon>Eukaryota</taxon>
        <taxon>Fungi</taxon>
        <taxon>Fungi incertae sedis</taxon>
        <taxon>Mucoromycota</taxon>
        <taxon>Glomeromycotina</taxon>
        <taxon>Glomeromycetes</taxon>
        <taxon>Diversisporales</taxon>
        <taxon>Gigasporaceae</taxon>
        <taxon>Racocetra</taxon>
    </lineage>
</organism>
<proteinExistence type="predicted"/>
<name>A0ACA9LFH4_9GLOM</name>
<keyword evidence="2" id="KW-1185">Reference proteome</keyword>
<sequence>FYINMISREESFMSVDDLNEESNSNNQISTSGVSNPRSPADSYFEYINSC</sequence>
<feature type="non-terminal residue" evidence="1">
    <location>
        <position position="1"/>
    </location>
</feature>
<evidence type="ECO:0000313" key="1">
    <source>
        <dbReference type="EMBL" id="CAG8522709.1"/>
    </source>
</evidence>